<name>A0ABN7AKD4_9HEMI</name>
<feature type="compositionally biased region" description="Polar residues" evidence="1">
    <location>
        <begin position="37"/>
        <end position="47"/>
    </location>
</feature>
<protein>
    <submittedName>
        <fullName evidence="2">Uncharacterized protein</fullName>
    </submittedName>
</protein>
<feature type="compositionally biased region" description="Low complexity" evidence="1">
    <location>
        <begin position="49"/>
        <end position="60"/>
    </location>
</feature>
<evidence type="ECO:0000313" key="2">
    <source>
        <dbReference type="EMBL" id="BES92711.1"/>
    </source>
</evidence>
<reference evidence="2 3" key="1">
    <citation type="submission" date="2023-09" db="EMBL/GenBank/DDBJ databases">
        <title>Nesidiocoris tenuis whole genome shotgun sequence.</title>
        <authorList>
            <person name="Shibata T."/>
            <person name="Shimoda M."/>
            <person name="Kobayashi T."/>
            <person name="Uehara T."/>
        </authorList>
    </citation>
    <scope>NUCLEOTIDE SEQUENCE [LARGE SCALE GENOMIC DNA]</scope>
    <source>
        <strain evidence="2 3">Japan</strain>
    </source>
</reference>
<feature type="region of interest" description="Disordered" evidence="1">
    <location>
        <begin position="1"/>
        <end position="73"/>
    </location>
</feature>
<organism evidence="2 3">
    <name type="scientific">Nesidiocoris tenuis</name>
    <dbReference type="NCBI Taxonomy" id="355587"/>
    <lineage>
        <taxon>Eukaryota</taxon>
        <taxon>Metazoa</taxon>
        <taxon>Ecdysozoa</taxon>
        <taxon>Arthropoda</taxon>
        <taxon>Hexapoda</taxon>
        <taxon>Insecta</taxon>
        <taxon>Pterygota</taxon>
        <taxon>Neoptera</taxon>
        <taxon>Paraneoptera</taxon>
        <taxon>Hemiptera</taxon>
        <taxon>Heteroptera</taxon>
        <taxon>Panheteroptera</taxon>
        <taxon>Cimicomorpha</taxon>
        <taxon>Miridae</taxon>
        <taxon>Dicyphina</taxon>
        <taxon>Nesidiocoris</taxon>
    </lineage>
</organism>
<proteinExistence type="predicted"/>
<dbReference type="EMBL" id="AP028911">
    <property type="protein sequence ID" value="BES92711.1"/>
    <property type="molecule type" value="Genomic_DNA"/>
</dbReference>
<sequence>MAALRSRGARRPRLTSGPQLRRVPHQPPANNWLALRNPQSKRFSSDQGALHAELPLAPAARQVPEADERERRETVSNLNAFFEKLLEYNYCTRRIDLTYHGRH</sequence>
<evidence type="ECO:0000313" key="3">
    <source>
        <dbReference type="Proteomes" id="UP001307889"/>
    </source>
</evidence>
<gene>
    <name evidence="2" type="ORF">NTJ_05520</name>
</gene>
<feature type="compositionally biased region" description="Basic and acidic residues" evidence="1">
    <location>
        <begin position="64"/>
        <end position="73"/>
    </location>
</feature>
<accession>A0ABN7AKD4</accession>
<evidence type="ECO:0000256" key="1">
    <source>
        <dbReference type="SAM" id="MobiDB-lite"/>
    </source>
</evidence>
<keyword evidence="3" id="KW-1185">Reference proteome</keyword>
<dbReference type="Proteomes" id="UP001307889">
    <property type="component" value="Chromosome 3"/>
</dbReference>